<feature type="transmembrane region" description="Helical" evidence="1">
    <location>
        <begin position="117"/>
        <end position="150"/>
    </location>
</feature>
<dbReference type="EMBL" id="FOWZ01000001">
    <property type="protein sequence ID" value="SFO96386.1"/>
    <property type="molecule type" value="Genomic_DNA"/>
</dbReference>
<feature type="transmembrane region" description="Helical" evidence="1">
    <location>
        <begin position="162"/>
        <end position="181"/>
    </location>
</feature>
<accession>A0A1I5LHT7</accession>
<reference evidence="3" key="1">
    <citation type="submission" date="2016-10" db="EMBL/GenBank/DDBJ databases">
        <authorList>
            <person name="Varghese N."/>
            <person name="Submissions S."/>
        </authorList>
    </citation>
    <scope>NUCLEOTIDE SEQUENCE [LARGE SCALE GENOMIC DNA]</scope>
    <source>
        <strain evidence="3">CGMCC 1.7715</strain>
    </source>
</reference>
<feature type="transmembrane region" description="Helical" evidence="1">
    <location>
        <begin position="59"/>
        <end position="81"/>
    </location>
</feature>
<evidence type="ECO:0008006" key="4">
    <source>
        <dbReference type="Google" id="ProtNLM"/>
    </source>
</evidence>
<dbReference type="OrthoDB" id="7502135at2"/>
<name>A0A1I5LHT7_9SPHN</name>
<keyword evidence="1" id="KW-1133">Transmembrane helix</keyword>
<evidence type="ECO:0000313" key="3">
    <source>
        <dbReference type="Proteomes" id="UP000199331"/>
    </source>
</evidence>
<feature type="transmembrane region" description="Helical" evidence="1">
    <location>
        <begin position="34"/>
        <end position="52"/>
    </location>
</feature>
<dbReference type="STRING" id="604088.SAMN04488060_1003"/>
<proteinExistence type="predicted"/>
<protein>
    <recommendedName>
        <fullName evidence="4">GDT1 family protein</fullName>
    </recommendedName>
</protein>
<organism evidence="2 3">
    <name type="scientific">Qipengyuania nanhaisediminis</name>
    <dbReference type="NCBI Taxonomy" id="604088"/>
    <lineage>
        <taxon>Bacteria</taxon>
        <taxon>Pseudomonadati</taxon>
        <taxon>Pseudomonadota</taxon>
        <taxon>Alphaproteobacteria</taxon>
        <taxon>Sphingomonadales</taxon>
        <taxon>Erythrobacteraceae</taxon>
        <taxon>Qipengyuania</taxon>
    </lineage>
</organism>
<keyword evidence="3" id="KW-1185">Reference proteome</keyword>
<dbReference type="AlphaFoldDB" id="A0A1I5LHT7"/>
<sequence>MSALLFALVAAFALSIGARDQLLIADLRARLGPSPGLIATVVAVAAATGALAGWAGGRFAALLSVNTAQMFVALALLLAAVELAWPNRGKPPAEPTRSLFAIGVALALRQLTDAARFVVFAIGAALAFPQMAALGGALGGAAAIATGYVLGERLRLLPHRAVRLGLAAIIFIGAIIIGFSVRLA</sequence>
<keyword evidence="1" id="KW-0472">Membrane</keyword>
<evidence type="ECO:0000256" key="1">
    <source>
        <dbReference type="SAM" id="Phobius"/>
    </source>
</evidence>
<dbReference type="Proteomes" id="UP000199331">
    <property type="component" value="Unassembled WGS sequence"/>
</dbReference>
<dbReference type="RefSeq" id="WP_090477891.1">
    <property type="nucleotide sequence ID" value="NZ_FOWZ01000001.1"/>
</dbReference>
<evidence type="ECO:0000313" key="2">
    <source>
        <dbReference type="EMBL" id="SFO96386.1"/>
    </source>
</evidence>
<keyword evidence="1" id="KW-0812">Transmembrane</keyword>
<gene>
    <name evidence="2" type="ORF">SAMN04488060_1003</name>
</gene>